<gene>
    <name evidence="2" type="ORF">OnM2_015044</name>
</gene>
<dbReference type="AlphaFoldDB" id="A0A420I5B6"/>
<keyword evidence="3" id="KW-1185">Reference proteome</keyword>
<sequence length="151" mass="16812">MNYLFMVIFLAILPSRYISPNSTFYTAIPIKNSIEVPGQDEETINPDSSSPSLIAIHCKSRHGAQAVIKIAKSACKKIKKTDFWITGPIGWFRTYPAVYPICRAGDGFEIAGNPYYLYPLFKPLFAVPELILIILWSMSTASSWVLSCGAK</sequence>
<protein>
    <submittedName>
        <fullName evidence="2">Uncharacterized protein</fullName>
    </submittedName>
</protein>
<dbReference type="EMBL" id="MCFK01001591">
    <property type="protein sequence ID" value="RKF64842.1"/>
    <property type="molecule type" value="Genomic_DNA"/>
</dbReference>
<evidence type="ECO:0000313" key="3">
    <source>
        <dbReference type="Proteomes" id="UP000286134"/>
    </source>
</evidence>
<name>A0A420I5B6_9PEZI</name>
<comment type="caution">
    <text evidence="2">The sequence shown here is derived from an EMBL/GenBank/DDBJ whole genome shotgun (WGS) entry which is preliminary data.</text>
</comment>
<proteinExistence type="predicted"/>
<accession>A0A420I5B6</accession>
<feature type="chain" id="PRO_5019345395" evidence="1">
    <location>
        <begin position="21"/>
        <end position="151"/>
    </location>
</feature>
<dbReference type="Proteomes" id="UP000286134">
    <property type="component" value="Unassembled WGS sequence"/>
</dbReference>
<feature type="signal peptide" evidence="1">
    <location>
        <begin position="1"/>
        <end position="20"/>
    </location>
</feature>
<organism evidence="2 3">
    <name type="scientific">Erysiphe neolycopersici</name>
    <dbReference type="NCBI Taxonomy" id="212602"/>
    <lineage>
        <taxon>Eukaryota</taxon>
        <taxon>Fungi</taxon>
        <taxon>Dikarya</taxon>
        <taxon>Ascomycota</taxon>
        <taxon>Pezizomycotina</taxon>
        <taxon>Leotiomycetes</taxon>
        <taxon>Erysiphales</taxon>
        <taxon>Erysiphaceae</taxon>
        <taxon>Erysiphe</taxon>
    </lineage>
</organism>
<reference evidence="2 3" key="1">
    <citation type="journal article" date="2018" name="BMC Genomics">
        <title>Comparative genome analyses reveal sequence features reflecting distinct modes of host-adaptation between dicot and monocot powdery mildew.</title>
        <authorList>
            <person name="Wu Y."/>
            <person name="Ma X."/>
            <person name="Pan Z."/>
            <person name="Kale S.D."/>
            <person name="Song Y."/>
            <person name="King H."/>
            <person name="Zhang Q."/>
            <person name="Presley C."/>
            <person name="Deng X."/>
            <person name="Wei C.I."/>
            <person name="Xiao S."/>
        </authorList>
    </citation>
    <scope>NUCLEOTIDE SEQUENCE [LARGE SCALE GENOMIC DNA]</scope>
    <source>
        <strain evidence="2">UMSG2</strain>
    </source>
</reference>
<keyword evidence="1" id="KW-0732">Signal</keyword>
<evidence type="ECO:0000313" key="2">
    <source>
        <dbReference type="EMBL" id="RKF64842.1"/>
    </source>
</evidence>
<evidence type="ECO:0000256" key="1">
    <source>
        <dbReference type="SAM" id="SignalP"/>
    </source>
</evidence>